<dbReference type="SMART" id="SM00385">
    <property type="entry name" value="CYCLIN"/>
    <property type="match status" value="2"/>
</dbReference>
<dbReference type="AlphaFoldDB" id="A0A0W4ZTN1"/>
<feature type="domain" description="Cyclin-like" evidence="2">
    <location>
        <begin position="121"/>
        <end position="210"/>
    </location>
</feature>
<reference evidence="4" key="1">
    <citation type="journal article" date="2016" name="Nat. Commun.">
        <title>Genome analysis of three Pneumocystis species reveals adaptation mechanisms to life exclusively in mammalian hosts.</title>
        <authorList>
            <person name="Ma L."/>
            <person name="Chen Z."/>
            <person name="Huang D.W."/>
            <person name="Kutty G."/>
            <person name="Ishihara M."/>
            <person name="Wang H."/>
            <person name="Abouelleil A."/>
            <person name="Bishop L."/>
            <person name="Davey E."/>
            <person name="Deng R."/>
            <person name="Deng X."/>
            <person name="Fan L."/>
            <person name="Fantoni G."/>
            <person name="Fitzgerald M."/>
            <person name="Gogineni E."/>
            <person name="Goldberg J.M."/>
            <person name="Handley G."/>
            <person name="Hu X."/>
            <person name="Huber C."/>
            <person name="Jiao X."/>
            <person name="Jones K."/>
            <person name="Levin J.Z."/>
            <person name="Liu Y."/>
            <person name="Macdonald P."/>
            <person name="Melnikov A."/>
            <person name="Raley C."/>
            <person name="Sassi M."/>
            <person name="Sherman B.T."/>
            <person name="Song X."/>
            <person name="Sykes S."/>
            <person name="Tran B."/>
            <person name="Walsh L."/>
            <person name="Xia Y."/>
            <person name="Yang J."/>
            <person name="Young S."/>
            <person name="Zeng Q."/>
            <person name="Zheng X."/>
            <person name="Stephens R."/>
            <person name="Nusbaum C."/>
            <person name="Birren B.W."/>
            <person name="Azadi P."/>
            <person name="Lempicki R.A."/>
            <person name="Cuomo C.A."/>
            <person name="Kovacs J.A."/>
        </authorList>
    </citation>
    <scope>NUCLEOTIDE SEQUENCE [LARGE SCALE GENOMIC DNA]</scope>
    <source>
        <strain evidence="4">RU7</strain>
    </source>
</reference>
<dbReference type="Pfam" id="PF00134">
    <property type="entry name" value="Cyclin_N"/>
    <property type="match status" value="1"/>
</dbReference>
<dbReference type="GeneID" id="28939492"/>
<evidence type="ECO:0000313" key="3">
    <source>
        <dbReference type="EMBL" id="KTW31713.1"/>
    </source>
</evidence>
<name>A0A0W4ZTN1_PNEJ7</name>
<organism evidence="3 4">
    <name type="scientific">Pneumocystis jirovecii (strain RU7)</name>
    <name type="common">Human pneumocystis pneumonia agent</name>
    <dbReference type="NCBI Taxonomy" id="1408657"/>
    <lineage>
        <taxon>Eukaryota</taxon>
        <taxon>Fungi</taxon>
        <taxon>Dikarya</taxon>
        <taxon>Ascomycota</taxon>
        <taxon>Taphrinomycotina</taxon>
        <taxon>Pneumocystomycetes</taxon>
        <taxon>Pneumocystaceae</taxon>
        <taxon>Pneumocystis</taxon>
    </lineage>
</organism>
<feature type="domain" description="Cyclin-like" evidence="2">
    <location>
        <begin position="226"/>
        <end position="316"/>
    </location>
</feature>
<accession>A0A0W4ZTN1</accession>
<dbReference type="InterPro" id="IPR036915">
    <property type="entry name" value="Cyclin-like_sf"/>
</dbReference>
<protein>
    <recommendedName>
        <fullName evidence="2">Cyclin-like domain-containing protein</fullName>
    </recommendedName>
</protein>
<sequence length="335" mass="39289">MFRHVCSFRSISLERKHNCITYNCLKEAAIGNRKRHNYKENGISEGSNKSIFSLDQIPMFLSTYPCFLKEWIVMSERMVPFETTIVFENILASERHNCSRINPMYMEQVQRIPEVDFWRKNLIRWFHTRPYYLITKDTAAIATVLLDRCLSVMPINKRSHIFKVGIGCLFIATKLTSDFIVSRKEFLKVCGVKKINQVPKLDKFERNVLIALDFHIFVDSIYVFEINISEILLSHNVFKKIKENKRQKIRRLAMSYFDDVFISIQYLAYRPSEIVAACLWLAIIEVLSYPISLLAIVDLVKTNIDRFYAIMKLLRCRSVIEKSFNCNNFGGMTLV</sequence>
<dbReference type="VEuPathDB" id="FungiDB:T551_00974"/>
<gene>
    <name evidence="3" type="ORF">T551_00974</name>
</gene>
<dbReference type="OrthoDB" id="5590282at2759"/>
<keyword evidence="4" id="KW-1185">Reference proteome</keyword>
<proteinExistence type="inferred from homology"/>
<evidence type="ECO:0000259" key="2">
    <source>
        <dbReference type="SMART" id="SM00385"/>
    </source>
</evidence>
<comment type="caution">
    <text evidence="3">The sequence shown here is derived from an EMBL/GenBank/DDBJ whole genome shotgun (WGS) entry which is preliminary data.</text>
</comment>
<dbReference type="STRING" id="1408657.A0A0W4ZTN1"/>
<dbReference type="RefSeq" id="XP_018230405.1">
    <property type="nucleotide sequence ID" value="XM_018373237.1"/>
</dbReference>
<evidence type="ECO:0000256" key="1">
    <source>
        <dbReference type="RuleBase" id="RU000383"/>
    </source>
</evidence>
<evidence type="ECO:0000313" key="4">
    <source>
        <dbReference type="Proteomes" id="UP000053447"/>
    </source>
</evidence>
<dbReference type="PANTHER" id="PTHR10177">
    <property type="entry name" value="CYCLINS"/>
    <property type="match status" value="1"/>
</dbReference>
<keyword evidence="1" id="KW-0195">Cyclin</keyword>
<dbReference type="InterPro" id="IPR013763">
    <property type="entry name" value="Cyclin-like_dom"/>
</dbReference>
<dbReference type="SUPFAM" id="SSF47954">
    <property type="entry name" value="Cyclin-like"/>
    <property type="match status" value="2"/>
</dbReference>
<comment type="similarity">
    <text evidence="1">Belongs to the cyclin family.</text>
</comment>
<dbReference type="Proteomes" id="UP000053447">
    <property type="component" value="Unassembled WGS sequence"/>
</dbReference>
<dbReference type="InterPro" id="IPR006671">
    <property type="entry name" value="Cyclin_N"/>
</dbReference>
<dbReference type="InterPro" id="IPR039361">
    <property type="entry name" value="Cyclin"/>
</dbReference>
<dbReference type="Gene3D" id="1.10.472.10">
    <property type="entry name" value="Cyclin-like"/>
    <property type="match status" value="2"/>
</dbReference>
<dbReference type="CDD" id="cd00043">
    <property type="entry name" value="CYCLIN_SF"/>
    <property type="match status" value="1"/>
</dbReference>
<dbReference type="EMBL" id="LFWA01000004">
    <property type="protein sequence ID" value="KTW31713.1"/>
    <property type="molecule type" value="Genomic_DNA"/>
</dbReference>